<dbReference type="EMBL" id="LFZN01000017">
    <property type="protein sequence ID" value="KXT04938.1"/>
    <property type="molecule type" value="Genomic_DNA"/>
</dbReference>
<sequence>MKTLAVLVALLGGIAAMPTVGSSNGIDFHDKMLQTTNISCWDEVALDIDTIAGIETHFDQFCHSTKFPIRLAKNDALRETYDLGLAGEVSHFNAVNSWCDVPVEITSESCWSTIKDITVTCQKAQGLPVGLMGSGAMALPCGYMSFDASRKPASRQAAVDSSHALDKRNASITPCQGCPPCTSPISSCRPPNWMSCSDAERACLLDNACEYTSCLMTGFCLGCS</sequence>
<proteinExistence type="predicted"/>
<feature type="chain" id="PRO_5007806790" evidence="1">
    <location>
        <begin position="17"/>
        <end position="224"/>
    </location>
</feature>
<dbReference type="AlphaFoldDB" id="A0A139HR63"/>
<feature type="signal peptide" evidence="1">
    <location>
        <begin position="1"/>
        <end position="16"/>
    </location>
</feature>
<accession>A0A139HR63</accession>
<evidence type="ECO:0000313" key="3">
    <source>
        <dbReference type="Proteomes" id="UP000070133"/>
    </source>
</evidence>
<gene>
    <name evidence="2" type="ORF">AC578_3470</name>
</gene>
<evidence type="ECO:0000256" key="1">
    <source>
        <dbReference type="SAM" id="SignalP"/>
    </source>
</evidence>
<dbReference type="Proteomes" id="UP000070133">
    <property type="component" value="Unassembled WGS sequence"/>
</dbReference>
<comment type="caution">
    <text evidence="2">The sequence shown here is derived from an EMBL/GenBank/DDBJ whole genome shotgun (WGS) entry which is preliminary data.</text>
</comment>
<protein>
    <submittedName>
        <fullName evidence="2">Uncharacterized protein</fullName>
    </submittedName>
</protein>
<dbReference type="OrthoDB" id="3860121at2759"/>
<organism evidence="2 3">
    <name type="scientific">Pseudocercospora eumusae</name>
    <dbReference type="NCBI Taxonomy" id="321146"/>
    <lineage>
        <taxon>Eukaryota</taxon>
        <taxon>Fungi</taxon>
        <taxon>Dikarya</taxon>
        <taxon>Ascomycota</taxon>
        <taxon>Pezizomycotina</taxon>
        <taxon>Dothideomycetes</taxon>
        <taxon>Dothideomycetidae</taxon>
        <taxon>Mycosphaerellales</taxon>
        <taxon>Mycosphaerellaceae</taxon>
        <taxon>Pseudocercospora</taxon>
    </lineage>
</organism>
<evidence type="ECO:0000313" key="2">
    <source>
        <dbReference type="EMBL" id="KXT04938.1"/>
    </source>
</evidence>
<keyword evidence="3" id="KW-1185">Reference proteome</keyword>
<keyword evidence="1" id="KW-0732">Signal</keyword>
<reference evidence="2 3" key="1">
    <citation type="submission" date="2015-07" db="EMBL/GenBank/DDBJ databases">
        <title>Comparative genomics of the Sigatoka disease complex on banana suggests a link between parallel evolutionary changes in Pseudocercospora fijiensis and Pseudocercospora eumusae and increased virulence on the banana host.</title>
        <authorList>
            <person name="Chang T.-C."/>
            <person name="Salvucci A."/>
            <person name="Crous P.W."/>
            <person name="Stergiopoulos I."/>
        </authorList>
    </citation>
    <scope>NUCLEOTIDE SEQUENCE [LARGE SCALE GENOMIC DNA]</scope>
    <source>
        <strain evidence="2 3">CBS 114824</strain>
    </source>
</reference>
<name>A0A139HR63_9PEZI</name>